<reference evidence="2" key="2">
    <citation type="journal article" date="2020" name="Nat. Commun.">
        <title>Large-scale genome sequencing of mycorrhizal fungi provides insights into the early evolution of symbiotic traits.</title>
        <authorList>
            <person name="Miyauchi S."/>
            <person name="Kiss E."/>
            <person name="Kuo A."/>
            <person name="Drula E."/>
            <person name="Kohler A."/>
            <person name="Sanchez-Garcia M."/>
            <person name="Morin E."/>
            <person name="Andreopoulos B."/>
            <person name="Barry K.W."/>
            <person name="Bonito G."/>
            <person name="Buee M."/>
            <person name="Carver A."/>
            <person name="Chen C."/>
            <person name="Cichocki N."/>
            <person name="Clum A."/>
            <person name="Culley D."/>
            <person name="Crous P.W."/>
            <person name="Fauchery L."/>
            <person name="Girlanda M."/>
            <person name="Hayes R.D."/>
            <person name="Keri Z."/>
            <person name="LaButti K."/>
            <person name="Lipzen A."/>
            <person name="Lombard V."/>
            <person name="Magnuson J."/>
            <person name="Maillard F."/>
            <person name="Murat C."/>
            <person name="Nolan M."/>
            <person name="Ohm R.A."/>
            <person name="Pangilinan J."/>
            <person name="Pereira M.F."/>
            <person name="Perotto S."/>
            <person name="Peter M."/>
            <person name="Pfister S."/>
            <person name="Riley R."/>
            <person name="Sitrit Y."/>
            <person name="Stielow J.B."/>
            <person name="Szollosi G."/>
            <person name="Zifcakova L."/>
            <person name="Stursova M."/>
            <person name="Spatafora J.W."/>
            <person name="Tedersoo L."/>
            <person name="Vaario L.M."/>
            <person name="Yamada A."/>
            <person name="Yan M."/>
            <person name="Wang P."/>
            <person name="Xu J."/>
            <person name="Bruns T."/>
            <person name="Baldrian P."/>
            <person name="Vilgalys R."/>
            <person name="Dunand C."/>
            <person name="Henrissat B."/>
            <person name="Grigoriev I.V."/>
            <person name="Hibbett D."/>
            <person name="Nagy L.G."/>
            <person name="Martin F.M."/>
        </authorList>
    </citation>
    <scope>NUCLEOTIDE SEQUENCE</scope>
    <source>
        <strain evidence="2">BED1</strain>
    </source>
</reference>
<keyword evidence="3" id="KW-1185">Reference proteome</keyword>
<dbReference type="AlphaFoldDB" id="A0AAD4B8Q9"/>
<name>A0AAD4B8Q9_BOLED</name>
<keyword evidence="1" id="KW-0732">Signal</keyword>
<evidence type="ECO:0000313" key="3">
    <source>
        <dbReference type="Proteomes" id="UP001194468"/>
    </source>
</evidence>
<sequence>MIALMPCCFCALHTHFASVVTVPRCHQVGDPVHVHRHRYHIMSRLARNHSPYVMLMDDICHRLKPVEVTSLAPVSCTGTADRIVFPTWSLSLLLY</sequence>
<reference evidence="2" key="1">
    <citation type="submission" date="2019-10" db="EMBL/GenBank/DDBJ databases">
        <authorList>
            <consortium name="DOE Joint Genome Institute"/>
            <person name="Kuo A."/>
            <person name="Miyauchi S."/>
            <person name="Kiss E."/>
            <person name="Drula E."/>
            <person name="Kohler A."/>
            <person name="Sanchez-Garcia M."/>
            <person name="Andreopoulos B."/>
            <person name="Barry K.W."/>
            <person name="Bonito G."/>
            <person name="Buee M."/>
            <person name="Carver A."/>
            <person name="Chen C."/>
            <person name="Cichocki N."/>
            <person name="Clum A."/>
            <person name="Culley D."/>
            <person name="Crous P.W."/>
            <person name="Fauchery L."/>
            <person name="Girlanda M."/>
            <person name="Hayes R."/>
            <person name="Keri Z."/>
            <person name="LaButti K."/>
            <person name="Lipzen A."/>
            <person name="Lombard V."/>
            <person name="Magnuson J."/>
            <person name="Maillard F."/>
            <person name="Morin E."/>
            <person name="Murat C."/>
            <person name="Nolan M."/>
            <person name="Ohm R."/>
            <person name="Pangilinan J."/>
            <person name="Pereira M."/>
            <person name="Perotto S."/>
            <person name="Peter M."/>
            <person name="Riley R."/>
            <person name="Sitrit Y."/>
            <person name="Stielow B."/>
            <person name="Szollosi G."/>
            <person name="Zifcakova L."/>
            <person name="Stursova M."/>
            <person name="Spatafora J.W."/>
            <person name="Tedersoo L."/>
            <person name="Vaario L.-M."/>
            <person name="Yamada A."/>
            <person name="Yan M."/>
            <person name="Wang P."/>
            <person name="Xu J."/>
            <person name="Bruns T."/>
            <person name="Baldrian P."/>
            <person name="Vilgalys R."/>
            <person name="Henrissat B."/>
            <person name="Grigoriev I.V."/>
            <person name="Hibbett D."/>
            <person name="Nagy L.G."/>
            <person name="Martin F.M."/>
        </authorList>
    </citation>
    <scope>NUCLEOTIDE SEQUENCE</scope>
    <source>
        <strain evidence="2">BED1</strain>
    </source>
</reference>
<feature type="chain" id="PRO_5042091662" description="Secreted protein" evidence="1">
    <location>
        <begin position="18"/>
        <end position="95"/>
    </location>
</feature>
<protein>
    <recommendedName>
        <fullName evidence="4">Secreted protein</fullName>
    </recommendedName>
</protein>
<proteinExistence type="predicted"/>
<gene>
    <name evidence="2" type="ORF">L210DRAFT_3592274</name>
</gene>
<dbReference type="EMBL" id="WHUW01000502">
    <property type="protein sequence ID" value="KAF8414509.1"/>
    <property type="molecule type" value="Genomic_DNA"/>
</dbReference>
<accession>A0AAD4B8Q9</accession>
<dbReference type="Proteomes" id="UP001194468">
    <property type="component" value="Unassembled WGS sequence"/>
</dbReference>
<evidence type="ECO:0000256" key="1">
    <source>
        <dbReference type="SAM" id="SignalP"/>
    </source>
</evidence>
<evidence type="ECO:0000313" key="2">
    <source>
        <dbReference type="EMBL" id="KAF8414509.1"/>
    </source>
</evidence>
<feature type="signal peptide" evidence="1">
    <location>
        <begin position="1"/>
        <end position="17"/>
    </location>
</feature>
<evidence type="ECO:0008006" key="4">
    <source>
        <dbReference type="Google" id="ProtNLM"/>
    </source>
</evidence>
<organism evidence="2 3">
    <name type="scientific">Boletus edulis BED1</name>
    <dbReference type="NCBI Taxonomy" id="1328754"/>
    <lineage>
        <taxon>Eukaryota</taxon>
        <taxon>Fungi</taxon>
        <taxon>Dikarya</taxon>
        <taxon>Basidiomycota</taxon>
        <taxon>Agaricomycotina</taxon>
        <taxon>Agaricomycetes</taxon>
        <taxon>Agaricomycetidae</taxon>
        <taxon>Boletales</taxon>
        <taxon>Boletineae</taxon>
        <taxon>Boletaceae</taxon>
        <taxon>Boletoideae</taxon>
        <taxon>Boletus</taxon>
    </lineage>
</organism>
<comment type="caution">
    <text evidence="2">The sequence shown here is derived from an EMBL/GenBank/DDBJ whole genome shotgun (WGS) entry which is preliminary data.</text>
</comment>